<keyword evidence="1" id="KW-1133">Transmembrane helix</keyword>
<feature type="transmembrane region" description="Helical" evidence="1">
    <location>
        <begin position="174"/>
        <end position="202"/>
    </location>
</feature>
<organism evidence="3 4">
    <name type="scientific">Virgibacillus salarius</name>
    <dbReference type="NCBI Taxonomy" id="447199"/>
    <lineage>
        <taxon>Bacteria</taxon>
        <taxon>Bacillati</taxon>
        <taxon>Bacillota</taxon>
        <taxon>Bacilli</taxon>
        <taxon>Bacillales</taxon>
        <taxon>Bacillaceae</taxon>
        <taxon>Virgibacillus</taxon>
    </lineage>
</organism>
<evidence type="ECO:0000313" key="3">
    <source>
        <dbReference type="EMBL" id="MBR7797404.1"/>
    </source>
</evidence>
<proteinExistence type="predicted"/>
<feature type="transmembrane region" description="Helical" evidence="1">
    <location>
        <begin position="330"/>
        <end position="351"/>
    </location>
</feature>
<feature type="transmembrane region" description="Helical" evidence="1">
    <location>
        <begin position="95"/>
        <end position="112"/>
    </location>
</feature>
<reference evidence="3" key="1">
    <citation type="submission" date="2021-04" db="EMBL/GenBank/DDBJ databases">
        <title>Isolation and polyphasic classification of algal microorganism.</title>
        <authorList>
            <person name="Wang S."/>
        </authorList>
    </citation>
    <scope>NUCLEOTIDE SEQUENCE</scope>
    <source>
        <strain evidence="3">720a</strain>
    </source>
</reference>
<feature type="transmembrane region" description="Helical" evidence="1">
    <location>
        <begin position="271"/>
        <end position="288"/>
    </location>
</feature>
<sequence>MNDNRTKKYGSLIFCLIIILISLFSVYFYQVAWGWPVVDSFPQIEKLLNKQFLPADFYTNTFEEFSPRLYVSYFYIFGANVFHVDYTVFIAFVNLLRIFLLNIAVFTLLYVLSNKQTYIALIGMFLGAISFYSIPRTIAWFFSTPVFSAAEFSLVFILFGFVLIYRANIFSSCMLFAIAMLLHPVLTLHGLAIAGLLFVATYNFSEIKSMINRWSILGLLSIIGAFFVSYIPLKLSEKGVALLSSKEYTTIIGDLRHPHHYIPSKFGIENWFIAIMYAVIIIYMMYVIRKRLPASILRFLKLYGLYITFMMAIGYLFVEVVPIKSIVTIIPYRTFVFVPVFYLFIFAYYMYYKLRNKDYLSFLLLHLPFIPVLTQDIKLSTLMMGAVFVYAVWSDWLFAKKGLKLHIYLDRYLMKRIGLHYFYLILVLLAFAGSFFVLDRKLAFNIPDISEPRNELYAWVKEHTAQDAQILADIDVDHLVNQKLRLIANRSVPVSKDFPFNEKYYKEWAERFMDIYDGKYDNAGHINELTQTELRSLMKKYQVDIILRTEKLEGTSYFSLQKTIPLKGKNVYIYKAMQ</sequence>
<feature type="transmembrane region" description="Helical" evidence="1">
    <location>
        <begin position="419"/>
        <end position="438"/>
    </location>
</feature>
<dbReference type="InterPro" id="IPR046477">
    <property type="entry name" value="DUF6798"/>
</dbReference>
<evidence type="ECO:0000259" key="2">
    <source>
        <dbReference type="Pfam" id="PF20604"/>
    </source>
</evidence>
<accession>A0A941IA24</accession>
<feature type="transmembrane region" description="Helical" evidence="1">
    <location>
        <begin position="380"/>
        <end position="398"/>
    </location>
</feature>
<dbReference type="RefSeq" id="WP_026680481.1">
    <property type="nucleotide sequence ID" value="NZ_BAAACY010000114.1"/>
</dbReference>
<feature type="domain" description="DUF6798" evidence="2">
    <location>
        <begin position="455"/>
        <end position="515"/>
    </location>
</feature>
<keyword evidence="1" id="KW-0812">Transmembrane</keyword>
<feature type="transmembrane region" description="Helical" evidence="1">
    <location>
        <begin position="300"/>
        <end position="318"/>
    </location>
</feature>
<dbReference type="Pfam" id="PF20604">
    <property type="entry name" value="DUF6798"/>
    <property type="match status" value="1"/>
</dbReference>
<evidence type="ECO:0000313" key="4">
    <source>
        <dbReference type="Proteomes" id="UP000675284"/>
    </source>
</evidence>
<gene>
    <name evidence="3" type="ORF">KCX74_15310</name>
</gene>
<dbReference type="EMBL" id="JAGSOT010000053">
    <property type="protein sequence ID" value="MBR7797404.1"/>
    <property type="molecule type" value="Genomic_DNA"/>
</dbReference>
<feature type="transmembrane region" description="Helical" evidence="1">
    <location>
        <begin position="118"/>
        <end position="134"/>
    </location>
</feature>
<protein>
    <recommendedName>
        <fullName evidence="2">DUF6798 domain-containing protein</fullName>
    </recommendedName>
</protein>
<name>A0A941IA24_9BACI</name>
<dbReference type="AlphaFoldDB" id="A0A941IA24"/>
<feature type="transmembrane region" description="Helical" evidence="1">
    <location>
        <begin position="214"/>
        <end position="233"/>
    </location>
</feature>
<keyword evidence="1" id="KW-0472">Membrane</keyword>
<comment type="caution">
    <text evidence="3">The sequence shown here is derived from an EMBL/GenBank/DDBJ whole genome shotgun (WGS) entry which is preliminary data.</text>
</comment>
<feature type="transmembrane region" description="Helical" evidence="1">
    <location>
        <begin position="12"/>
        <end position="32"/>
    </location>
</feature>
<dbReference type="Proteomes" id="UP000675284">
    <property type="component" value="Unassembled WGS sequence"/>
</dbReference>
<feature type="transmembrane region" description="Helical" evidence="1">
    <location>
        <begin position="146"/>
        <end position="168"/>
    </location>
</feature>
<evidence type="ECO:0000256" key="1">
    <source>
        <dbReference type="SAM" id="Phobius"/>
    </source>
</evidence>
<keyword evidence="4" id="KW-1185">Reference proteome</keyword>